<reference evidence="1 2" key="1">
    <citation type="submission" date="2019-04" db="EMBL/GenBank/DDBJ databases">
        <title>Friends and foes A comparative genomics study of 23 Aspergillus species from section Flavi.</title>
        <authorList>
            <consortium name="DOE Joint Genome Institute"/>
            <person name="Kjaerbolling I."/>
            <person name="Vesth T."/>
            <person name="Frisvad J.C."/>
            <person name="Nybo J.L."/>
            <person name="Theobald S."/>
            <person name="Kildgaard S."/>
            <person name="Isbrandt T."/>
            <person name="Kuo A."/>
            <person name="Sato A."/>
            <person name="Lyhne E.K."/>
            <person name="Kogle M.E."/>
            <person name="Wiebenga A."/>
            <person name="Kun R.S."/>
            <person name="Lubbers R.J."/>
            <person name="Makela M.R."/>
            <person name="Barry K."/>
            <person name="Chovatia M."/>
            <person name="Clum A."/>
            <person name="Daum C."/>
            <person name="Haridas S."/>
            <person name="He G."/>
            <person name="LaButti K."/>
            <person name="Lipzen A."/>
            <person name="Mondo S."/>
            <person name="Riley R."/>
            <person name="Salamov A."/>
            <person name="Simmons B.A."/>
            <person name="Magnuson J.K."/>
            <person name="Henrissat B."/>
            <person name="Mortensen U.H."/>
            <person name="Larsen T.O."/>
            <person name="Devries R.P."/>
            <person name="Grigoriev I.V."/>
            <person name="Machida M."/>
            <person name="Baker S.E."/>
            <person name="Andersen M.R."/>
        </authorList>
    </citation>
    <scope>NUCLEOTIDE SEQUENCE [LARGE SCALE GENOMIC DNA]</scope>
    <source>
        <strain evidence="1 2">CBS 151.66</strain>
    </source>
</reference>
<evidence type="ECO:0000313" key="2">
    <source>
        <dbReference type="Proteomes" id="UP000326565"/>
    </source>
</evidence>
<dbReference type="Proteomes" id="UP000326565">
    <property type="component" value="Unassembled WGS sequence"/>
</dbReference>
<accession>A0A5N5X432</accession>
<evidence type="ECO:0000313" key="1">
    <source>
        <dbReference type="EMBL" id="KAB8074805.1"/>
    </source>
</evidence>
<name>A0A5N5X432_9EURO</name>
<sequence length="170" mass="19620">MLVPEDFLKKISRSSIPSTKNIEPFGTWLRDHKYHTLLECVNHLFAIHRFDIREWPVSPHSRASANSLVRDIQQCVDISPVEGFHMAVDGGYQNEPTYHLPQKFIPSRAAILENGDYRKPLPPLKVFSKLCERKLPELNLVSTPPPPVLEQEFRTKSFLGRMVYLNVQQT</sequence>
<proteinExistence type="predicted"/>
<organism evidence="1 2">
    <name type="scientific">Aspergillus leporis</name>
    <dbReference type="NCBI Taxonomy" id="41062"/>
    <lineage>
        <taxon>Eukaryota</taxon>
        <taxon>Fungi</taxon>
        <taxon>Dikarya</taxon>
        <taxon>Ascomycota</taxon>
        <taxon>Pezizomycotina</taxon>
        <taxon>Eurotiomycetes</taxon>
        <taxon>Eurotiomycetidae</taxon>
        <taxon>Eurotiales</taxon>
        <taxon>Aspergillaceae</taxon>
        <taxon>Aspergillus</taxon>
        <taxon>Aspergillus subgen. Circumdati</taxon>
    </lineage>
</organism>
<dbReference type="EMBL" id="ML732204">
    <property type="protein sequence ID" value="KAB8074805.1"/>
    <property type="molecule type" value="Genomic_DNA"/>
</dbReference>
<gene>
    <name evidence="1" type="ORF">BDV29DRAFT_156341</name>
</gene>
<protein>
    <submittedName>
        <fullName evidence="1">Uncharacterized protein</fullName>
    </submittedName>
</protein>
<keyword evidence="2" id="KW-1185">Reference proteome</keyword>
<dbReference type="AlphaFoldDB" id="A0A5N5X432"/>